<gene>
    <name evidence="3" type="ORF">MCYG_00467</name>
</gene>
<evidence type="ECO:0000256" key="2">
    <source>
        <dbReference type="SAM" id="MobiDB-lite"/>
    </source>
</evidence>
<feature type="compositionally biased region" description="Polar residues" evidence="2">
    <location>
        <begin position="140"/>
        <end position="153"/>
    </location>
</feature>
<dbReference type="HOGENOM" id="CLU_021697_0_0_1"/>
<keyword evidence="1" id="KW-0175">Coiled coil</keyword>
<sequence>MTAVLVATSTTTGLEHHIGNISCGPGGASIRNNSLAGDEERLLLRIRPNTGQARQDLLTGSPGFAMSQTRGRGKASVTAKLPSSAVKEHATGRNGINGSTVKRKAIDYDEDVGGFQFTRAGNIKKPKQSNGTVPNGILEGSSTPELNNASSAVRQKKKSTRKQAPNGVVEPSSESVDSKSMKSKSKRPAQEIPQKQSKSQKKIQTPEPGPLYVPKKRKLENTKDPELREPKQKQQDNDEAIQSTPEDLRNVGTKIALPFADTPVIQRNKDMRKEKSRKGQRRSSLSLRGRRASSLIDSGVSNARVIQEELLKDFADRSDLTDWFSRPEETTPAVVVKKPNPKNIQNSDKIKELEEHIRRLQAERQSLAALLRPPSIPTVNPSLDTPKQLTTAPEDKAESRPHKISTVNPSLLDPSQKPFLNILNHSPPEPKERSLDAAASSTRIDTSIASISERLTRLTTSLTPTLDSFAAGIHNVEVFRQSADNLSGHILRICAQRLEERDLLQSKNTTGSLSEGKEEGSSGTQEVVNSEREDLSDILRALSRLERR</sequence>
<dbReference type="AlphaFoldDB" id="C5FCP5"/>
<dbReference type="Pfam" id="PF08202">
    <property type="entry name" value="MIS13"/>
    <property type="match status" value="2"/>
</dbReference>
<feature type="region of interest" description="Disordered" evidence="2">
    <location>
        <begin position="373"/>
        <end position="411"/>
    </location>
</feature>
<dbReference type="Proteomes" id="UP000002035">
    <property type="component" value="Unassembled WGS sequence"/>
</dbReference>
<dbReference type="STRING" id="554155.C5FCP5"/>
<dbReference type="VEuPathDB" id="FungiDB:MCYG_00467"/>
<feature type="compositionally biased region" description="Polar residues" evidence="2">
    <location>
        <begin position="377"/>
        <end position="391"/>
    </location>
</feature>
<accession>C5FCP5</accession>
<dbReference type="RefSeq" id="XP_002850363.1">
    <property type="nucleotide sequence ID" value="XM_002850317.1"/>
</dbReference>
<feature type="coiled-coil region" evidence="1">
    <location>
        <begin position="343"/>
        <end position="370"/>
    </location>
</feature>
<dbReference type="OrthoDB" id="3364649at2759"/>
<keyword evidence="4" id="KW-1185">Reference proteome</keyword>
<organism evidence="3 4">
    <name type="scientific">Arthroderma otae (strain ATCC MYA-4605 / CBS 113480)</name>
    <name type="common">Microsporum canis</name>
    <dbReference type="NCBI Taxonomy" id="554155"/>
    <lineage>
        <taxon>Eukaryota</taxon>
        <taxon>Fungi</taxon>
        <taxon>Dikarya</taxon>
        <taxon>Ascomycota</taxon>
        <taxon>Pezizomycotina</taxon>
        <taxon>Eurotiomycetes</taxon>
        <taxon>Eurotiomycetidae</taxon>
        <taxon>Onygenales</taxon>
        <taxon>Arthrodermataceae</taxon>
        <taxon>Microsporum</taxon>
    </lineage>
</organism>
<dbReference type="GO" id="GO:0000444">
    <property type="term" value="C:MIS12/MIND type complex"/>
    <property type="evidence" value="ECO:0007669"/>
    <property type="project" value="InterPro"/>
</dbReference>
<dbReference type="GeneID" id="9225584"/>
<evidence type="ECO:0000256" key="1">
    <source>
        <dbReference type="SAM" id="Coils"/>
    </source>
</evidence>
<dbReference type="OMA" id="FQFTRAG"/>
<dbReference type="InterPro" id="IPR013218">
    <property type="entry name" value="Dsn1/Mis13"/>
</dbReference>
<dbReference type="PANTHER" id="PTHR14778:SF2">
    <property type="entry name" value="KINETOCHORE-ASSOCIATED PROTEIN DSN1 HOMOLOG"/>
    <property type="match status" value="1"/>
</dbReference>
<proteinExistence type="predicted"/>
<dbReference type="PANTHER" id="PTHR14778">
    <property type="entry name" value="KINETOCHORE-ASSOCIATED PROTEIN DSN1 HOMOLOG"/>
    <property type="match status" value="1"/>
</dbReference>
<reference evidence="4" key="1">
    <citation type="journal article" date="2012" name="MBio">
        <title>Comparative genome analysis of Trichophyton rubrum and related dermatophytes reveals candidate genes involved in infection.</title>
        <authorList>
            <person name="Martinez D.A."/>
            <person name="Oliver B.G."/>
            <person name="Graeser Y."/>
            <person name="Goldberg J.M."/>
            <person name="Li W."/>
            <person name="Martinez-Rossi N.M."/>
            <person name="Monod M."/>
            <person name="Shelest E."/>
            <person name="Barton R.C."/>
            <person name="Birch E."/>
            <person name="Brakhage A.A."/>
            <person name="Chen Z."/>
            <person name="Gurr S.J."/>
            <person name="Heiman D."/>
            <person name="Heitman J."/>
            <person name="Kosti I."/>
            <person name="Rossi A."/>
            <person name="Saif S."/>
            <person name="Samalova M."/>
            <person name="Saunders C.W."/>
            <person name="Shea T."/>
            <person name="Summerbell R.C."/>
            <person name="Xu J."/>
            <person name="Young S."/>
            <person name="Zeng Q."/>
            <person name="Birren B.W."/>
            <person name="Cuomo C.A."/>
            <person name="White T.C."/>
        </authorList>
    </citation>
    <scope>NUCLEOTIDE SEQUENCE [LARGE SCALE GENOMIC DNA]</scope>
    <source>
        <strain evidence="4">ATCC MYA-4605 / CBS 113480</strain>
    </source>
</reference>
<evidence type="ECO:0000313" key="3">
    <source>
        <dbReference type="EMBL" id="EEQ27579.1"/>
    </source>
</evidence>
<name>C5FCP5_ARTOC</name>
<feature type="compositionally biased region" description="Basic and acidic residues" evidence="2">
    <location>
        <begin position="219"/>
        <end position="236"/>
    </location>
</feature>
<dbReference type="EMBL" id="DS995701">
    <property type="protein sequence ID" value="EEQ27579.1"/>
    <property type="molecule type" value="Genomic_DNA"/>
</dbReference>
<feature type="region of interest" description="Disordered" evidence="2">
    <location>
        <begin position="119"/>
        <end position="292"/>
    </location>
</feature>
<dbReference type="GO" id="GO:0051301">
    <property type="term" value="P:cell division"/>
    <property type="evidence" value="ECO:0007669"/>
    <property type="project" value="InterPro"/>
</dbReference>
<protein>
    <submittedName>
        <fullName evidence="3">Mis12-Mtw1 family protein</fullName>
    </submittedName>
</protein>
<evidence type="ECO:0000313" key="4">
    <source>
        <dbReference type="Proteomes" id="UP000002035"/>
    </source>
</evidence>
<dbReference type="GO" id="GO:0007059">
    <property type="term" value="P:chromosome segregation"/>
    <property type="evidence" value="ECO:0007669"/>
    <property type="project" value="InterPro"/>
</dbReference>
<feature type="region of interest" description="Disordered" evidence="2">
    <location>
        <begin position="505"/>
        <end position="532"/>
    </location>
</feature>
<dbReference type="eggNOG" id="ENOG502S2VJ">
    <property type="taxonomic scope" value="Eukaryota"/>
</dbReference>